<dbReference type="Proteomes" id="UP000013015">
    <property type="component" value="Unassembled WGS sequence"/>
</dbReference>
<dbReference type="EMBL" id="AQHZ01000024">
    <property type="protein sequence ID" value="ENO17686.1"/>
    <property type="molecule type" value="Genomic_DNA"/>
</dbReference>
<dbReference type="PANTHER" id="PTHR43191">
    <property type="entry name" value="RRNA METHYLTRANSFERASE 3"/>
    <property type="match status" value="1"/>
</dbReference>
<keyword evidence="5" id="KW-1185">Reference proteome</keyword>
<dbReference type="GO" id="GO:0006396">
    <property type="term" value="P:RNA processing"/>
    <property type="evidence" value="ECO:0007669"/>
    <property type="project" value="InterPro"/>
</dbReference>
<gene>
    <name evidence="4" type="primary">spoU2</name>
    <name evidence="4" type="ORF">HMPREF9004_1596</name>
</gene>
<dbReference type="GO" id="GO:0032259">
    <property type="term" value="P:methylation"/>
    <property type="evidence" value="ECO:0007669"/>
    <property type="project" value="UniProtKB-KW"/>
</dbReference>
<dbReference type="RefSeq" id="WP_005964167.1">
    <property type="nucleotide sequence ID" value="NZ_CP040505.1"/>
</dbReference>
<sequence length="288" mass="31013">MIIPLVSADLCADPRLADYTSLKDVALRSKLEPERGLYMAESTNVIMRALQIGHSPRSFLMSERWLPQLAPLIREAIGDEDGGEVPIFTANEDVLRQITGFHLHRGALAAMQRPLLPTVSELLPRARGGEPARRIVILEDLVDHTNVGAAFRSAAALGVDAVLVTPSCADPLYRRSVRVSMGTVFQVPWTRLEEWPTTDELHEAGFTLAALALCDDSISLEDFVESSLCTAPDAKVALVMGTEGDGLNRKTIAACDVVVRIPMSGGVDSLNVAAASAVAFWATRKVGA</sequence>
<dbReference type="OrthoDB" id="3190829at2"/>
<dbReference type="InterPro" id="IPR029026">
    <property type="entry name" value="tRNA_m1G_MTases_N"/>
</dbReference>
<dbReference type="InterPro" id="IPR051259">
    <property type="entry name" value="rRNA_Methyltransferase"/>
</dbReference>
<name>N6X1R6_9ACTO</name>
<dbReference type="CDD" id="cd18095">
    <property type="entry name" value="SpoU-like_rRNA-MTase"/>
    <property type="match status" value="1"/>
</dbReference>
<evidence type="ECO:0000313" key="4">
    <source>
        <dbReference type="EMBL" id="ENO17686.1"/>
    </source>
</evidence>
<dbReference type="STRING" id="888050.HMPREF9004_1596"/>
<dbReference type="InterPro" id="IPR029064">
    <property type="entry name" value="Ribosomal_eL30-like_sf"/>
</dbReference>
<dbReference type="AlphaFoldDB" id="N6X1R6"/>
<protein>
    <submittedName>
        <fullName evidence="4">TrmH family RNA methyltransferase</fullName>
    </submittedName>
</protein>
<evidence type="ECO:0000313" key="5">
    <source>
        <dbReference type="Proteomes" id="UP000013015"/>
    </source>
</evidence>
<proteinExistence type="predicted"/>
<reference evidence="4 5" key="1">
    <citation type="submission" date="2013-03" db="EMBL/GenBank/DDBJ databases">
        <title>Reference genome for the Human Microbiome Project.</title>
        <authorList>
            <person name="Aqrawi P."/>
            <person name="Ayvaz T."/>
            <person name="Bess C."/>
            <person name="Blankenburg K."/>
            <person name="Coyle M."/>
            <person name="Deng J."/>
            <person name="Forbes L."/>
            <person name="Fowler G."/>
            <person name="Francisco L."/>
            <person name="Fu Q."/>
            <person name="Gibbs R."/>
            <person name="Gross S."/>
            <person name="Gubbala S."/>
            <person name="Hale W."/>
            <person name="Hemphill L."/>
            <person name="Highlander S."/>
            <person name="Hirani K."/>
            <person name="Jackson L."/>
            <person name="Jakkamsetti A."/>
            <person name="Javaid M."/>
            <person name="Jayaseelan J.C."/>
            <person name="Jiang H."/>
            <person name="Joshi V."/>
            <person name="Korchina V."/>
            <person name="Kovar C."/>
            <person name="Lara F."/>
            <person name="Lee S."/>
            <person name="Liu Y."/>
            <person name="Mata R."/>
            <person name="Mathew T."/>
            <person name="Munidasa M."/>
            <person name="Muzny D."/>
            <person name="Nazareth L."/>
            <person name="Ngo R."/>
            <person name="Nguyen L."/>
            <person name="Nguyen N."/>
            <person name="Okwuonu G."/>
            <person name="Ongeri F."/>
            <person name="Palculict T."/>
            <person name="Patil S."/>
            <person name="Petrosino J."/>
            <person name="Pham C."/>
            <person name="Pham P."/>
            <person name="Pu L.-L."/>
            <person name="Qin X."/>
            <person name="Qu J."/>
            <person name="Reid J."/>
            <person name="Ross M."/>
            <person name="Ruth R."/>
            <person name="Saada N."/>
            <person name="San Lucas F."/>
            <person name="Santibanez J."/>
            <person name="Shang Y."/>
            <person name="Simmons D."/>
            <person name="Song X.-Z."/>
            <person name="Tang L.-Y."/>
            <person name="Thornton R."/>
            <person name="Warren J."/>
            <person name="Weissenberger G."/>
            <person name="Wilczek-Boney K."/>
            <person name="Worley K."/>
            <person name="Youmans B."/>
            <person name="Zhang J."/>
            <person name="Zhang L."/>
            <person name="Zhao Z."/>
            <person name="Zhou C."/>
            <person name="Zhu D."/>
            <person name="Zhu Y."/>
        </authorList>
    </citation>
    <scope>NUCLEOTIDE SEQUENCE [LARGE SCALE GENOMIC DNA]</scope>
    <source>
        <strain evidence="4 5">F0333</strain>
    </source>
</reference>
<keyword evidence="1 4" id="KW-0489">Methyltransferase</keyword>
<dbReference type="GO" id="GO:0008173">
    <property type="term" value="F:RNA methyltransferase activity"/>
    <property type="evidence" value="ECO:0007669"/>
    <property type="project" value="InterPro"/>
</dbReference>
<organism evidence="4 5">
    <name type="scientific">Schaalia cardiffensis F0333</name>
    <dbReference type="NCBI Taxonomy" id="888050"/>
    <lineage>
        <taxon>Bacteria</taxon>
        <taxon>Bacillati</taxon>
        <taxon>Actinomycetota</taxon>
        <taxon>Actinomycetes</taxon>
        <taxon>Actinomycetales</taxon>
        <taxon>Actinomycetaceae</taxon>
        <taxon>Schaalia</taxon>
    </lineage>
</organism>
<evidence type="ECO:0000256" key="2">
    <source>
        <dbReference type="ARBA" id="ARBA00022679"/>
    </source>
</evidence>
<dbReference type="SUPFAM" id="SSF55315">
    <property type="entry name" value="L30e-like"/>
    <property type="match status" value="1"/>
</dbReference>
<dbReference type="Pfam" id="PF00588">
    <property type="entry name" value="SpoU_methylase"/>
    <property type="match status" value="1"/>
</dbReference>
<evidence type="ECO:0000259" key="3">
    <source>
        <dbReference type="Pfam" id="PF00588"/>
    </source>
</evidence>
<dbReference type="InterPro" id="IPR001537">
    <property type="entry name" value="SpoU_MeTrfase"/>
</dbReference>
<dbReference type="PANTHER" id="PTHR43191:SF12">
    <property type="entry name" value="RRNA METHYLASE"/>
    <property type="match status" value="1"/>
</dbReference>
<dbReference type="InterPro" id="IPR029028">
    <property type="entry name" value="Alpha/beta_knot_MTases"/>
</dbReference>
<evidence type="ECO:0000256" key="1">
    <source>
        <dbReference type="ARBA" id="ARBA00022603"/>
    </source>
</evidence>
<accession>N6X1R6</accession>
<dbReference type="eggNOG" id="COG0566">
    <property type="taxonomic scope" value="Bacteria"/>
</dbReference>
<dbReference type="SUPFAM" id="SSF75217">
    <property type="entry name" value="alpha/beta knot"/>
    <property type="match status" value="1"/>
</dbReference>
<comment type="caution">
    <text evidence="4">The sequence shown here is derived from an EMBL/GenBank/DDBJ whole genome shotgun (WGS) entry which is preliminary data.</text>
</comment>
<dbReference type="HOGENOM" id="CLU_021322_3_3_11"/>
<dbReference type="GO" id="GO:0003723">
    <property type="term" value="F:RNA binding"/>
    <property type="evidence" value="ECO:0007669"/>
    <property type="project" value="InterPro"/>
</dbReference>
<dbReference type="PATRIC" id="fig|888050.3.peg.1532"/>
<keyword evidence="2 4" id="KW-0808">Transferase</keyword>
<feature type="domain" description="tRNA/rRNA methyltransferase SpoU type" evidence="3">
    <location>
        <begin position="135"/>
        <end position="280"/>
    </location>
</feature>
<dbReference type="Gene3D" id="3.40.1280.10">
    <property type="match status" value="1"/>
</dbReference>